<evidence type="ECO:0000256" key="1">
    <source>
        <dbReference type="ARBA" id="ARBA00004613"/>
    </source>
</evidence>
<feature type="compositionally biased region" description="Polar residues" evidence="9">
    <location>
        <begin position="51"/>
        <end position="65"/>
    </location>
</feature>
<dbReference type="InParanoid" id="A0A3P8V6N5"/>
<dbReference type="PROSITE" id="PS51362">
    <property type="entry name" value="TGF_BETA_2"/>
    <property type="match status" value="1"/>
</dbReference>
<reference evidence="12" key="2">
    <citation type="submission" date="2025-08" db="UniProtKB">
        <authorList>
            <consortium name="Ensembl"/>
        </authorList>
    </citation>
    <scope>IDENTIFICATION</scope>
</reference>
<dbReference type="GO" id="GO:0035141">
    <property type="term" value="P:medial fin morphogenesis"/>
    <property type="evidence" value="ECO:0007669"/>
    <property type="project" value="Ensembl"/>
</dbReference>
<reference evidence="12 13" key="1">
    <citation type="journal article" date="2014" name="Nat. Genet.">
        <title>Whole-genome sequence of a flatfish provides insights into ZW sex chromosome evolution and adaptation to a benthic lifestyle.</title>
        <authorList>
            <person name="Chen S."/>
            <person name="Zhang G."/>
            <person name="Shao C."/>
            <person name="Huang Q."/>
            <person name="Liu G."/>
            <person name="Zhang P."/>
            <person name="Song W."/>
            <person name="An N."/>
            <person name="Chalopin D."/>
            <person name="Volff J.N."/>
            <person name="Hong Y."/>
            <person name="Li Q."/>
            <person name="Sha Z."/>
            <person name="Zhou H."/>
            <person name="Xie M."/>
            <person name="Yu Q."/>
            <person name="Liu Y."/>
            <person name="Xiang H."/>
            <person name="Wang N."/>
            <person name="Wu K."/>
            <person name="Yang C."/>
            <person name="Zhou Q."/>
            <person name="Liao X."/>
            <person name="Yang L."/>
            <person name="Hu Q."/>
            <person name="Zhang J."/>
            <person name="Meng L."/>
            <person name="Jin L."/>
            <person name="Tian Y."/>
            <person name="Lian J."/>
            <person name="Yang J."/>
            <person name="Miao G."/>
            <person name="Liu S."/>
            <person name="Liang Z."/>
            <person name="Yan F."/>
            <person name="Li Y."/>
            <person name="Sun B."/>
            <person name="Zhang H."/>
            <person name="Zhang J."/>
            <person name="Zhu Y."/>
            <person name="Du M."/>
            <person name="Zhao Y."/>
            <person name="Schartl M."/>
            <person name="Tang Q."/>
            <person name="Wang J."/>
        </authorList>
    </citation>
    <scope>NUCLEOTIDE SEQUENCE</scope>
</reference>
<dbReference type="SMART" id="SM00204">
    <property type="entry name" value="TGFB"/>
    <property type="match status" value="1"/>
</dbReference>
<dbReference type="PROSITE" id="PS00250">
    <property type="entry name" value="TGF_BETA_1"/>
    <property type="match status" value="1"/>
</dbReference>
<feature type="region of interest" description="Disordered" evidence="9">
    <location>
        <begin position="97"/>
        <end position="116"/>
    </location>
</feature>
<evidence type="ECO:0000256" key="5">
    <source>
        <dbReference type="ARBA" id="ARBA00023030"/>
    </source>
</evidence>
<dbReference type="STRING" id="244447.ENSCSEP00000008836"/>
<evidence type="ECO:0000259" key="11">
    <source>
        <dbReference type="PROSITE" id="PS51362"/>
    </source>
</evidence>
<comment type="similarity">
    <text evidence="2 8">Belongs to the TGF-beta family.</text>
</comment>
<comment type="subcellular location">
    <subcellularLocation>
        <location evidence="1">Secreted</location>
    </subcellularLocation>
</comment>
<feature type="chain" id="PRO_5018245470" evidence="10">
    <location>
        <begin position="25"/>
        <end position="652"/>
    </location>
</feature>
<dbReference type="InterPro" id="IPR017948">
    <property type="entry name" value="TGFb_CS"/>
</dbReference>
<evidence type="ECO:0000256" key="4">
    <source>
        <dbReference type="ARBA" id="ARBA00022729"/>
    </source>
</evidence>
<dbReference type="InterPro" id="IPR015615">
    <property type="entry name" value="TGF-beta-rel"/>
</dbReference>
<feature type="region of interest" description="Disordered" evidence="9">
    <location>
        <begin position="513"/>
        <end position="546"/>
    </location>
</feature>
<dbReference type="GeneID" id="103386209"/>
<name>A0A3P8V6N5_CYNSE</name>
<evidence type="ECO:0000256" key="9">
    <source>
        <dbReference type="SAM" id="MobiDB-lite"/>
    </source>
</evidence>
<keyword evidence="7" id="KW-0325">Glycoprotein</keyword>
<dbReference type="InterPro" id="IPR029034">
    <property type="entry name" value="Cystine-knot_cytokine"/>
</dbReference>
<dbReference type="FunCoup" id="A0A3P8V6N5">
    <property type="interactions" value="978"/>
</dbReference>
<feature type="region of interest" description="Disordered" evidence="9">
    <location>
        <begin position="205"/>
        <end position="225"/>
    </location>
</feature>
<dbReference type="GO" id="GO:0008083">
    <property type="term" value="F:growth factor activity"/>
    <property type="evidence" value="ECO:0007669"/>
    <property type="project" value="UniProtKB-KW"/>
</dbReference>
<dbReference type="SUPFAM" id="SSF57501">
    <property type="entry name" value="Cystine-knot cytokines"/>
    <property type="match status" value="1"/>
</dbReference>
<feature type="compositionally biased region" description="Low complexity" evidence="9">
    <location>
        <begin position="98"/>
        <end position="116"/>
    </location>
</feature>
<proteinExistence type="inferred from homology"/>
<evidence type="ECO:0000256" key="8">
    <source>
        <dbReference type="RuleBase" id="RU000354"/>
    </source>
</evidence>
<dbReference type="GeneTree" id="ENSGT00940000160455"/>
<sequence>MKVVTRLCLLLSCWTLLYLQPILGSLSRTKPTDQNQRHRLGEAVSEIKTGTAGSIPTARRQTGANVGTRKPSPVTTSRISNIRAGSAIVKTENSVPKGAGASLASASSSPSSSALLSGVVPVNQRRNGTASLARKEPVRSWEARAKAQAPVALNAPADVKWAKTTSKGTEGGGGSTGRHLGKANPTVVRPVAATAAARNGHLQRGNFAQKQQQQKQQQQQRQQLQKQQKQKQQQLQQQQEEQQQQQQPQHINAAPVAQQRGPSYKSSEINDREAANHKQPLVIPHDYMLSLYWSLSSGPHNRSALSEAGLANTITSFVDKGQDERGTQLRRQRYHFNISSLERDGLLGAELHILRKRLSDPRRTSVGSIIGDRGVGGGEGGGGSSSPCLKLYTCASGKQKATLLQTKPTEDLIGGFNSRWEVFDIWKVFKASKNYQQQLCFELEALEHRGGRTIDLRTLGFARLGRTNKEKAFFVAFGKSKKRDLFYNEIKARSGHDNKTVYEYLFTQRRMRRAPAMRGAKKPPQQQQQQQHSSPSQVVPQLQGVKTRPRCNRKHLHVNFKEMGWDDWIIAPLEYDAYHCDGACDFPIRSHLEPTNHAIIQTLINSMDPESAPSTCCVPTRLTPISILYIDSSNNVVYKQYEDMVVEACGCR</sequence>
<evidence type="ECO:0000256" key="7">
    <source>
        <dbReference type="ARBA" id="ARBA00023180"/>
    </source>
</evidence>
<keyword evidence="3" id="KW-0964">Secreted</keyword>
<feature type="signal peptide" evidence="10">
    <location>
        <begin position="1"/>
        <end position="24"/>
    </location>
</feature>
<dbReference type="GO" id="GO:0005615">
    <property type="term" value="C:extracellular space"/>
    <property type="evidence" value="ECO:0007669"/>
    <property type="project" value="TreeGrafter"/>
</dbReference>
<feature type="region of interest" description="Disordered" evidence="9">
    <location>
        <begin position="51"/>
        <end position="75"/>
    </location>
</feature>
<dbReference type="PANTHER" id="PTHR11848:SF44">
    <property type="entry name" value="GROWTH_DIFFERENTIATION FACTOR 5"/>
    <property type="match status" value="1"/>
</dbReference>
<dbReference type="InterPro" id="IPR001839">
    <property type="entry name" value="TGF-b_C"/>
</dbReference>
<dbReference type="FunFam" id="2.10.90.10:FF:000001">
    <property type="entry name" value="Bone morphogenetic protein 4"/>
    <property type="match status" value="1"/>
</dbReference>
<dbReference type="GO" id="GO:0035239">
    <property type="term" value="P:tube morphogenesis"/>
    <property type="evidence" value="ECO:0007669"/>
    <property type="project" value="UniProtKB-ARBA"/>
</dbReference>
<reference evidence="12" key="3">
    <citation type="submission" date="2025-09" db="UniProtKB">
        <authorList>
            <consortium name="Ensembl"/>
        </authorList>
    </citation>
    <scope>IDENTIFICATION</scope>
</reference>
<feature type="region of interest" description="Disordered" evidence="9">
    <location>
        <begin position="239"/>
        <end position="277"/>
    </location>
</feature>
<dbReference type="GO" id="GO:0035138">
    <property type="term" value="P:pectoral fin morphogenesis"/>
    <property type="evidence" value="ECO:0007669"/>
    <property type="project" value="Ensembl"/>
</dbReference>
<keyword evidence="5 8" id="KW-0339">Growth factor</keyword>
<protein>
    <submittedName>
        <fullName evidence="12">Growth differentiation factor 5</fullName>
    </submittedName>
</protein>
<dbReference type="GO" id="GO:0005125">
    <property type="term" value="F:cytokine activity"/>
    <property type="evidence" value="ECO:0007669"/>
    <property type="project" value="TreeGrafter"/>
</dbReference>
<feature type="compositionally biased region" description="Low complexity" evidence="9">
    <location>
        <begin position="522"/>
        <end position="545"/>
    </location>
</feature>
<evidence type="ECO:0000256" key="6">
    <source>
        <dbReference type="ARBA" id="ARBA00023157"/>
    </source>
</evidence>
<keyword evidence="6" id="KW-1015">Disulfide bond</keyword>
<evidence type="ECO:0000256" key="10">
    <source>
        <dbReference type="SAM" id="SignalP"/>
    </source>
</evidence>
<accession>A0A3P8V6N5</accession>
<feature type="domain" description="TGF-beta family profile" evidence="11">
    <location>
        <begin position="529"/>
        <end position="652"/>
    </location>
</feature>
<dbReference type="Pfam" id="PF00019">
    <property type="entry name" value="TGF_beta"/>
    <property type="match status" value="1"/>
</dbReference>
<dbReference type="Gene3D" id="2.10.90.10">
    <property type="entry name" value="Cystine-knot cytokines"/>
    <property type="match status" value="1"/>
</dbReference>
<feature type="region of interest" description="Disordered" evidence="9">
    <location>
        <begin position="158"/>
        <end position="184"/>
    </location>
</feature>
<feature type="compositionally biased region" description="Low complexity" evidence="9">
    <location>
        <begin position="209"/>
        <end position="225"/>
    </location>
</feature>
<dbReference type="PANTHER" id="PTHR11848">
    <property type="entry name" value="TGF-BETA FAMILY"/>
    <property type="match status" value="1"/>
</dbReference>
<dbReference type="AlphaFoldDB" id="A0A3P8V6N5"/>
<keyword evidence="13" id="KW-1185">Reference proteome</keyword>
<dbReference type="PRINTS" id="PR00669">
    <property type="entry name" value="INHIBINA"/>
</dbReference>
<evidence type="ECO:0000313" key="13">
    <source>
        <dbReference type="Proteomes" id="UP000265120"/>
    </source>
</evidence>
<dbReference type="GO" id="GO:0048705">
    <property type="term" value="P:skeletal system morphogenesis"/>
    <property type="evidence" value="ECO:0007669"/>
    <property type="project" value="Ensembl"/>
</dbReference>
<organism evidence="12 13">
    <name type="scientific">Cynoglossus semilaevis</name>
    <name type="common">Tongue sole</name>
    <dbReference type="NCBI Taxonomy" id="244447"/>
    <lineage>
        <taxon>Eukaryota</taxon>
        <taxon>Metazoa</taxon>
        <taxon>Chordata</taxon>
        <taxon>Craniata</taxon>
        <taxon>Vertebrata</taxon>
        <taxon>Euteleostomi</taxon>
        <taxon>Actinopterygii</taxon>
        <taxon>Neopterygii</taxon>
        <taxon>Teleostei</taxon>
        <taxon>Neoteleostei</taxon>
        <taxon>Acanthomorphata</taxon>
        <taxon>Carangaria</taxon>
        <taxon>Pleuronectiformes</taxon>
        <taxon>Pleuronectoidei</taxon>
        <taxon>Cynoglossidae</taxon>
        <taxon>Cynoglossinae</taxon>
        <taxon>Cynoglossus</taxon>
    </lineage>
</organism>
<evidence type="ECO:0000313" key="12">
    <source>
        <dbReference type="Ensembl" id="ENSCSEP00000008836.1"/>
    </source>
</evidence>
<dbReference type="RefSeq" id="XP_024916234.1">
    <property type="nucleotide sequence ID" value="XM_025060466.1"/>
</dbReference>
<dbReference type="Ensembl" id="ENSCSET00000008933.1">
    <property type="protein sequence ID" value="ENSCSEP00000008836.1"/>
    <property type="gene ID" value="ENSCSEG00000005659.1"/>
</dbReference>
<dbReference type="CDD" id="cd19399">
    <property type="entry name" value="TGF_beta_GDF5"/>
    <property type="match status" value="1"/>
</dbReference>
<evidence type="ECO:0000256" key="3">
    <source>
        <dbReference type="ARBA" id="ARBA00022525"/>
    </source>
</evidence>
<keyword evidence="4 10" id="KW-0732">Signal</keyword>
<evidence type="ECO:0000256" key="2">
    <source>
        <dbReference type="ARBA" id="ARBA00006656"/>
    </source>
</evidence>
<dbReference type="OrthoDB" id="5987191at2759"/>
<dbReference type="Proteomes" id="UP000265120">
    <property type="component" value="Chromosome 11"/>
</dbReference>